<comment type="caution">
    <text evidence="2">The sequence shown here is derived from an EMBL/GenBank/DDBJ whole genome shotgun (WGS) entry which is preliminary data.</text>
</comment>
<dbReference type="EMBL" id="ML996111">
    <property type="protein sequence ID" value="KAF2738042.1"/>
    <property type="molecule type" value="Genomic_DNA"/>
</dbReference>
<sequence length="594" mass="66096">MPITPRSLRTKKPSTKARANTTTQKAATPRARQQKKKSVTWADGQSQAPAAPPAAPRAPLLEPIPLPDSSPVPFPPQQPPPPLPPRPQSPTPERTPVEHIPLSPPEVPILVSGNYTLRVNKKNTITKRPYFPLEHLAFSDIKVLIEEMTRQKGSGIQDGIYTITSCTLRVRMPKKNWEKISISNFSVNDEEEFLAFVRSLLPDPYPRGSAIELQIEIDIDAPASKPAFRRNQSANKPDMSSDPTIQPTRRTGQLLDNYATITGDNRAANRERRNLHNIDVHTKTREWEHKLHQHWRCDNRDCINKDQYCYTRNGGREHYQITPADAKSWATSIAIGTALLKTPAGTLLDYFLSSRSGGNQKRSKQSKQHKKRRRSSSYSGSDSDDGRAITRQIKQLKRQLTISLLQGQVNQTAAATAQPLPYTLAPLPVSQYMLPPPAYMPIGYSGYHPILQHPQPTVPTVPTAGTEPVCLNTPPEQVSVPSSSPVNGKIDTQKDVVDFFAWVIPQQPDDLQQAYVKVQDVIVSEGWTVDDIKAMSDRNSPMYAQAIGEPHNLKEGIIRHLRQEFLWFKLELKEQAAATAAAAAGLQALGSGFL</sequence>
<evidence type="ECO:0000313" key="3">
    <source>
        <dbReference type="Proteomes" id="UP000799444"/>
    </source>
</evidence>
<evidence type="ECO:0000256" key="1">
    <source>
        <dbReference type="SAM" id="MobiDB-lite"/>
    </source>
</evidence>
<keyword evidence="3" id="KW-1185">Reference proteome</keyword>
<proteinExistence type="predicted"/>
<accession>A0A9P4V324</accession>
<dbReference type="PANTHER" id="PTHR48125:SF12">
    <property type="entry name" value="AT HOOK TRANSCRIPTION FACTOR FAMILY-RELATED"/>
    <property type="match status" value="1"/>
</dbReference>
<dbReference type="OrthoDB" id="3800774at2759"/>
<feature type="compositionally biased region" description="Polar residues" evidence="1">
    <location>
        <begin position="241"/>
        <end position="251"/>
    </location>
</feature>
<feature type="compositionally biased region" description="Basic residues" evidence="1">
    <location>
        <begin position="361"/>
        <end position="375"/>
    </location>
</feature>
<gene>
    <name evidence="2" type="ORF">EJ04DRAFT_520560</name>
</gene>
<feature type="compositionally biased region" description="Polar residues" evidence="1">
    <location>
        <begin position="17"/>
        <end position="26"/>
    </location>
</feature>
<feature type="region of interest" description="Disordered" evidence="1">
    <location>
        <begin position="352"/>
        <end position="387"/>
    </location>
</feature>
<dbReference type="Proteomes" id="UP000799444">
    <property type="component" value="Unassembled WGS sequence"/>
</dbReference>
<reference evidence="2" key="1">
    <citation type="journal article" date="2020" name="Stud. Mycol.">
        <title>101 Dothideomycetes genomes: a test case for predicting lifestyles and emergence of pathogens.</title>
        <authorList>
            <person name="Haridas S."/>
            <person name="Albert R."/>
            <person name="Binder M."/>
            <person name="Bloem J."/>
            <person name="Labutti K."/>
            <person name="Salamov A."/>
            <person name="Andreopoulos B."/>
            <person name="Baker S."/>
            <person name="Barry K."/>
            <person name="Bills G."/>
            <person name="Bluhm B."/>
            <person name="Cannon C."/>
            <person name="Castanera R."/>
            <person name="Culley D."/>
            <person name="Daum C."/>
            <person name="Ezra D."/>
            <person name="Gonzalez J."/>
            <person name="Henrissat B."/>
            <person name="Kuo A."/>
            <person name="Liang C."/>
            <person name="Lipzen A."/>
            <person name="Lutzoni F."/>
            <person name="Magnuson J."/>
            <person name="Mondo S."/>
            <person name="Nolan M."/>
            <person name="Ohm R."/>
            <person name="Pangilinan J."/>
            <person name="Park H.-J."/>
            <person name="Ramirez L."/>
            <person name="Alfaro M."/>
            <person name="Sun H."/>
            <person name="Tritt A."/>
            <person name="Yoshinaga Y."/>
            <person name="Zwiers L.-H."/>
            <person name="Turgeon B."/>
            <person name="Goodwin S."/>
            <person name="Spatafora J."/>
            <person name="Crous P."/>
            <person name="Grigoriev I."/>
        </authorList>
    </citation>
    <scope>NUCLEOTIDE SEQUENCE</scope>
    <source>
        <strain evidence="2">CBS 125425</strain>
    </source>
</reference>
<feature type="region of interest" description="Disordered" evidence="1">
    <location>
        <begin position="228"/>
        <end position="252"/>
    </location>
</feature>
<protein>
    <submittedName>
        <fullName evidence="2">Uncharacterized protein</fullName>
    </submittedName>
</protein>
<evidence type="ECO:0000313" key="2">
    <source>
        <dbReference type="EMBL" id="KAF2738042.1"/>
    </source>
</evidence>
<feature type="region of interest" description="Disordered" evidence="1">
    <location>
        <begin position="1"/>
        <end position="103"/>
    </location>
</feature>
<dbReference type="AlphaFoldDB" id="A0A9P4V324"/>
<dbReference type="PANTHER" id="PTHR48125">
    <property type="entry name" value="LP07818P1"/>
    <property type="match status" value="1"/>
</dbReference>
<organism evidence="2 3">
    <name type="scientific">Polyplosphaeria fusca</name>
    <dbReference type="NCBI Taxonomy" id="682080"/>
    <lineage>
        <taxon>Eukaryota</taxon>
        <taxon>Fungi</taxon>
        <taxon>Dikarya</taxon>
        <taxon>Ascomycota</taxon>
        <taxon>Pezizomycotina</taxon>
        <taxon>Dothideomycetes</taxon>
        <taxon>Pleosporomycetidae</taxon>
        <taxon>Pleosporales</taxon>
        <taxon>Tetraplosphaeriaceae</taxon>
        <taxon>Polyplosphaeria</taxon>
    </lineage>
</organism>
<name>A0A9P4V324_9PLEO</name>
<feature type="compositionally biased region" description="Pro residues" evidence="1">
    <location>
        <begin position="50"/>
        <end position="90"/>
    </location>
</feature>